<evidence type="ECO:0000313" key="5">
    <source>
        <dbReference type="Proteomes" id="UP000028837"/>
    </source>
</evidence>
<evidence type="ECO:0000256" key="2">
    <source>
        <dbReference type="SAM" id="MobiDB-lite"/>
    </source>
</evidence>
<comment type="caution">
    <text evidence="4">The sequence shown here is derived from an EMBL/GenBank/DDBJ whole genome shotgun (WGS) entry which is preliminary data.</text>
</comment>
<feature type="region of interest" description="Disordered" evidence="2">
    <location>
        <begin position="231"/>
        <end position="258"/>
    </location>
</feature>
<sequence length="258" mass="29840">MKPQPLSGSCPEGGCFTAETLLMPQELALIRQVFAELDDDRDGWLSPEDLRRSMLRDGIRVTKAEAETFLWEVDEDGDGRLALSDFALLYAFAKCGMRRREPQKLSNYLIYRLIDLDRDGRLDIDHVYSYLCHIMDKEAANRNMNKIFGFYAVDSPTTDKVTPAQWLTILETSLWEQDCPVVDNEKAPWQTDTNSAVFPFLRDKVRVRPRVDDRLDIQKLRDTRNQVVAETGTIPREPYSRGRRSPICPPQRRSAKRR</sequence>
<keyword evidence="1" id="KW-0106">Calcium</keyword>
<protein>
    <submittedName>
        <fullName evidence="4">EF hand domain-containing protein</fullName>
    </submittedName>
</protein>
<dbReference type="VEuPathDB" id="ToxoDB:TGDOM2_238060"/>
<proteinExistence type="predicted"/>
<dbReference type="PROSITE" id="PS00018">
    <property type="entry name" value="EF_HAND_1"/>
    <property type="match status" value="2"/>
</dbReference>
<dbReference type="Pfam" id="PF13499">
    <property type="entry name" value="EF-hand_7"/>
    <property type="match status" value="1"/>
</dbReference>
<evidence type="ECO:0000313" key="4">
    <source>
        <dbReference type="EMBL" id="KFG29803.1"/>
    </source>
</evidence>
<dbReference type="SUPFAM" id="SSF47473">
    <property type="entry name" value="EF-hand"/>
    <property type="match status" value="1"/>
</dbReference>
<dbReference type="AlphaFoldDB" id="A0A086JCD5"/>
<name>A0A086JCD5_TOXGO</name>
<dbReference type="Gene3D" id="1.10.238.10">
    <property type="entry name" value="EF-hand"/>
    <property type="match status" value="1"/>
</dbReference>
<evidence type="ECO:0000256" key="1">
    <source>
        <dbReference type="ARBA" id="ARBA00022837"/>
    </source>
</evidence>
<dbReference type="GO" id="GO:0005509">
    <property type="term" value="F:calcium ion binding"/>
    <property type="evidence" value="ECO:0007669"/>
    <property type="project" value="InterPro"/>
</dbReference>
<organism evidence="4 5">
    <name type="scientific">Toxoplasma gondii GAB2-2007-GAL-DOM2</name>
    <dbReference type="NCBI Taxonomy" id="1130820"/>
    <lineage>
        <taxon>Eukaryota</taxon>
        <taxon>Sar</taxon>
        <taxon>Alveolata</taxon>
        <taxon>Apicomplexa</taxon>
        <taxon>Conoidasida</taxon>
        <taxon>Coccidia</taxon>
        <taxon>Eucoccidiorida</taxon>
        <taxon>Eimeriorina</taxon>
        <taxon>Sarcocystidae</taxon>
        <taxon>Toxoplasma</taxon>
    </lineage>
</organism>
<dbReference type="InterPro" id="IPR002048">
    <property type="entry name" value="EF_hand_dom"/>
</dbReference>
<reference evidence="4 5" key="1">
    <citation type="submission" date="2014-02" db="EMBL/GenBank/DDBJ databases">
        <authorList>
            <person name="Sibley D."/>
            <person name="Venepally P."/>
            <person name="Karamycheva S."/>
            <person name="Hadjithomas M."/>
            <person name="Khan A."/>
            <person name="Brunk B."/>
            <person name="Roos D."/>
            <person name="Caler E."/>
            <person name="Lorenzi H."/>
        </authorList>
    </citation>
    <scope>NUCLEOTIDE SEQUENCE [LARGE SCALE GENOMIC DNA]</scope>
    <source>
        <strain evidence="4 5">GAB2-2007-GAL-DOM2</strain>
    </source>
</reference>
<evidence type="ECO:0000259" key="3">
    <source>
        <dbReference type="PROSITE" id="PS50222"/>
    </source>
</evidence>
<gene>
    <name evidence="4" type="ORF">TGDOM2_238060</name>
</gene>
<dbReference type="CDD" id="cd00051">
    <property type="entry name" value="EFh"/>
    <property type="match status" value="1"/>
</dbReference>
<dbReference type="EMBL" id="AHZU02001693">
    <property type="protein sequence ID" value="KFG29803.1"/>
    <property type="molecule type" value="Genomic_DNA"/>
</dbReference>
<dbReference type="InterPro" id="IPR018247">
    <property type="entry name" value="EF_Hand_1_Ca_BS"/>
</dbReference>
<dbReference type="OrthoDB" id="26525at2759"/>
<feature type="domain" description="EF-hand" evidence="3">
    <location>
        <begin position="25"/>
        <end position="60"/>
    </location>
</feature>
<dbReference type="Proteomes" id="UP000028837">
    <property type="component" value="Unassembled WGS sequence"/>
</dbReference>
<dbReference type="PROSITE" id="PS50222">
    <property type="entry name" value="EF_HAND_2"/>
    <property type="match status" value="1"/>
</dbReference>
<dbReference type="InterPro" id="IPR011992">
    <property type="entry name" value="EF-hand-dom_pair"/>
</dbReference>
<accession>A0A086JCD5</accession>